<gene>
    <name evidence="2" type="ORF">PPROV_000926700</name>
</gene>
<feature type="transmembrane region" description="Helical" evidence="1">
    <location>
        <begin position="223"/>
        <end position="247"/>
    </location>
</feature>
<feature type="transmembrane region" description="Helical" evidence="1">
    <location>
        <begin position="64"/>
        <end position="84"/>
    </location>
</feature>
<dbReference type="AlphaFoldDB" id="A0A830HST4"/>
<keyword evidence="3" id="KW-1185">Reference proteome</keyword>
<keyword evidence="1" id="KW-0812">Transmembrane</keyword>
<feature type="transmembrane region" description="Helical" evidence="1">
    <location>
        <begin position="189"/>
        <end position="211"/>
    </location>
</feature>
<organism evidence="2 3">
    <name type="scientific">Pycnococcus provasolii</name>
    <dbReference type="NCBI Taxonomy" id="41880"/>
    <lineage>
        <taxon>Eukaryota</taxon>
        <taxon>Viridiplantae</taxon>
        <taxon>Chlorophyta</taxon>
        <taxon>Pseudoscourfieldiophyceae</taxon>
        <taxon>Pseudoscourfieldiales</taxon>
        <taxon>Pycnococcaceae</taxon>
        <taxon>Pycnococcus</taxon>
    </lineage>
</organism>
<dbReference type="PANTHER" id="PTHR33876">
    <property type="entry name" value="UNNAMED PRODUCT"/>
    <property type="match status" value="1"/>
</dbReference>
<comment type="caution">
    <text evidence="2">The sequence shown here is derived from an EMBL/GenBank/DDBJ whole genome shotgun (WGS) entry which is preliminary data.</text>
</comment>
<proteinExistence type="predicted"/>
<accession>A0A830HST4</accession>
<evidence type="ECO:0000313" key="2">
    <source>
        <dbReference type="EMBL" id="GHP10536.1"/>
    </source>
</evidence>
<dbReference type="OrthoDB" id="669460at2759"/>
<keyword evidence="1" id="KW-0472">Membrane</keyword>
<reference evidence="2" key="1">
    <citation type="submission" date="2020-10" db="EMBL/GenBank/DDBJ databases">
        <title>Unveiling of a novel bifunctional photoreceptor, Dualchrome1, isolated from a cosmopolitan green alga.</title>
        <authorList>
            <person name="Suzuki S."/>
            <person name="Kawachi M."/>
        </authorList>
    </citation>
    <scope>NUCLEOTIDE SEQUENCE</scope>
    <source>
        <strain evidence="2">NIES 2893</strain>
    </source>
</reference>
<dbReference type="PANTHER" id="PTHR33876:SF4">
    <property type="entry name" value="CHLOROPLAST PROTEIN FOR GROWTH AND FERTILITY 2"/>
    <property type="match status" value="1"/>
</dbReference>
<feature type="transmembrane region" description="Helical" evidence="1">
    <location>
        <begin position="156"/>
        <end position="177"/>
    </location>
</feature>
<dbReference type="EMBL" id="BNJQ01000030">
    <property type="protein sequence ID" value="GHP10536.1"/>
    <property type="molecule type" value="Genomic_DNA"/>
</dbReference>
<name>A0A830HST4_9CHLO</name>
<dbReference type="Proteomes" id="UP000660262">
    <property type="component" value="Unassembled WGS sequence"/>
</dbReference>
<sequence length="256" mass="27424">MGVTHVLSGPDHLSALAMLSVGSSWRAFGLGCRWGVGHSTGLLLIAIAFFATSMELDLKTVSFYADWFVGISMLALGCFGFYKVKTDWDRGAFKPAVQDARAKGDLPDQVEEKLEEKSLMADAEAGAAEAAKHDPCEECTQFLKSVDFSKPSTQRLAALGVGIIHGVAGPGGVLGVLPAVVLNDWVKSSVYLLSFIVASILMMGIFAAGYGEMTLRLGRTERINAMLSAFSAGLSFLVGVVWILLMYEGKLDEVFE</sequence>
<evidence type="ECO:0008006" key="4">
    <source>
        <dbReference type="Google" id="ProtNLM"/>
    </source>
</evidence>
<keyword evidence="1" id="KW-1133">Transmembrane helix</keyword>
<feature type="transmembrane region" description="Helical" evidence="1">
    <location>
        <begin position="34"/>
        <end position="52"/>
    </location>
</feature>
<dbReference type="InterPro" id="IPR052776">
    <property type="entry name" value="Chloro_ReproSupport/MetalTrans"/>
</dbReference>
<protein>
    <recommendedName>
        <fullName evidence="4">Urease accessory protein UreH-like transmembrane domain-containing protein</fullName>
    </recommendedName>
</protein>
<evidence type="ECO:0000256" key="1">
    <source>
        <dbReference type="SAM" id="Phobius"/>
    </source>
</evidence>
<evidence type="ECO:0000313" key="3">
    <source>
        <dbReference type="Proteomes" id="UP000660262"/>
    </source>
</evidence>